<comment type="caution">
    <text evidence="4">The sequence shown here is derived from an EMBL/GenBank/DDBJ whole genome shotgun (WGS) entry which is preliminary data.</text>
</comment>
<gene>
    <name evidence="4" type="ORF">ACFSJ0_60415</name>
</gene>
<sequence length="463" mass="48719">MLKLLLSAPKRSGALLLVLVLIAVAVFAFIERQRAVEASRIAAARSLALHGANLRTLDWSMALTLGAAAVKIHADDETRTAFIDTMIAKGGITVASGNAISAVALSGDGKTALVSTFGGEVELWSLAGRIFESGIVELSTLKGIGGDVRALAMTPDGNTAVTGNGASGDGRTIVWDLIDKDHPRKTAEWTESADFLTSEVQRVALTPDGKLAVVAREGGTISVWDLTKKKHPVRLSTLKIQLGDDGEDSVVSGLAVSANGSTLIVAAKAIAVVWDLTDKAHPVQQGTLRGTGSDVRGVALSADGRTAVTGGLTGSDGLGAVNVWDLTNRSSPLRLAALPGLMSEAYNVALTPDGRRALAGGFGGKTILWNLDDRSHPFELATLKGPTRMVEFVALNADGTRLISSTPTTLYSWNIPEIGKDPLREACAQSLIGEVDKQSWERTSDGEPWPDYLDDHPEFNPCE</sequence>
<reference evidence="5" key="1">
    <citation type="journal article" date="2019" name="Int. J. Syst. Evol. Microbiol.">
        <title>The Global Catalogue of Microorganisms (GCM) 10K type strain sequencing project: providing services to taxonomists for standard genome sequencing and annotation.</title>
        <authorList>
            <consortium name="The Broad Institute Genomics Platform"/>
            <consortium name="The Broad Institute Genome Sequencing Center for Infectious Disease"/>
            <person name="Wu L."/>
            <person name="Ma J."/>
        </authorList>
    </citation>
    <scope>NUCLEOTIDE SEQUENCE [LARGE SCALE GENOMIC DNA]</scope>
    <source>
        <strain evidence="5">CGMCC 1.15399</strain>
    </source>
</reference>
<feature type="region of interest" description="Disordered" evidence="3">
    <location>
        <begin position="437"/>
        <end position="463"/>
    </location>
</feature>
<dbReference type="Pfam" id="PF00400">
    <property type="entry name" value="WD40"/>
    <property type="match status" value="3"/>
</dbReference>
<dbReference type="PANTHER" id="PTHR19848">
    <property type="entry name" value="WD40 REPEAT PROTEIN"/>
    <property type="match status" value="1"/>
</dbReference>
<evidence type="ECO:0000256" key="3">
    <source>
        <dbReference type="SAM" id="MobiDB-lite"/>
    </source>
</evidence>
<keyword evidence="1" id="KW-0853">WD repeat</keyword>
<dbReference type="RefSeq" id="WP_219528116.1">
    <property type="nucleotide sequence ID" value="NZ_JAHKRM010000003.1"/>
</dbReference>
<dbReference type="Proteomes" id="UP001597097">
    <property type="component" value="Unassembled WGS sequence"/>
</dbReference>
<dbReference type="SMART" id="SM00320">
    <property type="entry name" value="WD40"/>
    <property type="match status" value="7"/>
</dbReference>
<evidence type="ECO:0000256" key="1">
    <source>
        <dbReference type="ARBA" id="ARBA00022574"/>
    </source>
</evidence>
<dbReference type="EMBL" id="JBHUCM010000075">
    <property type="protein sequence ID" value="MFD1547293.1"/>
    <property type="molecule type" value="Genomic_DNA"/>
</dbReference>
<evidence type="ECO:0000256" key="2">
    <source>
        <dbReference type="ARBA" id="ARBA00022737"/>
    </source>
</evidence>
<organism evidence="4 5">
    <name type="scientific">Nonomuraea guangzhouensis</name>
    <dbReference type="NCBI Taxonomy" id="1291555"/>
    <lineage>
        <taxon>Bacteria</taxon>
        <taxon>Bacillati</taxon>
        <taxon>Actinomycetota</taxon>
        <taxon>Actinomycetes</taxon>
        <taxon>Streptosporangiales</taxon>
        <taxon>Streptosporangiaceae</taxon>
        <taxon>Nonomuraea</taxon>
    </lineage>
</organism>
<protein>
    <submittedName>
        <fullName evidence="4">WD40 repeat domain-containing protein</fullName>
    </submittedName>
</protein>
<proteinExistence type="predicted"/>
<dbReference type="InterPro" id="IPR001680">
    <property type="entry name" value="WD40_rpt"/>
</dbReference>
<keyword evidence="2" id="KW-0677">Repeat</keyword>
<evidence type="ECO:0000313" key="5">
    <source>
        <dbReference type="Proteomes" id="UP001597097"/>
    </source>
</evidence>
<evidence type="ECO:0000313" key="4">
    <source>
        <dbReference type="EMBL" id="MFD1547293.1"/>
    </source>
</evidence>
<accession>A0ABW4GXT4</accession>
<feature type="compositionally biased region" description="Basic and acidic residues" evidence="3">
    <location>
        <begin position="453"/>
        <end position="463"/>
    </location>
</feature>
<keyword evidence="5" id="KW-1185">Reference proteome</keyword>
<dbReference type="PANTHER" id="PTHR19848:SF8">
    <property type="entry name" value="F-BOX AND WD REPEAT DOMAIN CONTAINING 7"/>
    <property type="match status" value="1"/>
</dbReference>
<name>A0ABW4GXT4_9ACTN</name>